<sequence>MQFYRSPTYNQSGNTSAFIQQNQANLNGSFLPIGKENKMSLSNNQILTDRCKSASVGQRIKKQPEFKSPYQQTDNSEKLNDSQQREGYQSSMCVGSKLIIEKKAQDTQQRENYIKEQCFQRYGGKDQLSMIDVYIQNQNNQKYFTPGIQKFEENLVNQLKKLKGHEEPQQKGKSALRFGNKTGRQNTIQNLYTRREKLDSSFHQQFDSFDNSTQADKYISRRQNKLMDGARGSLQHIYYNGGIPKTLLKKKSLLVDQSNNAKNKSFLDSSYLNQPISKDKLNFAKAKWLRKHGVEILVVDSKESEEESRKLFRYIDFGNDGVISKQQIRLFIKFLEGELSQDELKKSPIESNHIVKQLKKLVLNHNQSKIDENTFSFLMTKVDNKSQNRAYYNKLIPHNNYINNNNSAGDIINNNRNGYQEPLSELIKQDPQVIQQKMQSNNLARDAQQAIDQLELNKERTTNLKVKLDQILTKCKEMKTLTISNKSSIQNTFSSQLNSNFQSLNIQQKSVANNSQNLLRDQELVDLNRLFKKLQTQIDRFEQHSIRMSQLSDFERLQQQLEQFGVQLNQVERHIKQEEIKLKGVNSEEILVAEDLNFKQLKNLNQTLNRRAVMNKLAKDFDTNALGKQKRRDLNDQKDNLKYNWQSQVQQQELSGQKQNYMTNHYQN</sequence>
<proteinExistence type="predicted"/>
<dbReference type="GO" id="GO:0005509">
    <property type="term" value="F:calcium ion binding"/>
    <property type="evidence" value="ECO:0007669"/>
    <property type="project" value="InterPro"/>
</dbReference>
<dbReference type="OrthoDB" id="10651474at2759"/>
<feature type="domain" description="EF-hand" evidence="3">
    <location>
        <begin position="303"/>
        <end position="338"/>
    </location>
</feature>
<protein>
    <recommendedName>
        <fullName evidence="3">EF-hand domain-containing protein</fullName>
    </recommendedName>
</protein>
<evidence type="ECO:0000256" key="1">
    <source>
        <dbReference type="SAM" id="Coils"/>
    </source>
</evidence>
<feature type="compositionally biased region" description="Basic and acidic residues" evidence="2">
    <location>
        <begin position="75"/>
        <end position="84"/>
    </location>
</feature>
<keyword evidence="1" id="KW-0175">Coiled coil</keyword>
<feature type="region of interest" description="Disordered" evidence="2">
    <location>
        <begin position="53"/>
        <end position="86"/>
    </location>
</feature>
<organism evidence="4 5">
    <name type="scientific">Stylonychia lemnae</name>
    <name type="common">Ciliate</name>
    <dbReference type="NCBI Taxonomy" id="5949"/>
    <lineage>
        <taxon>Eukaryota</taxon>
        <taxon>Sar</taxon>
        <taxon>Alveolata</taxon>
        <taxon>Ciliophora</taxon>
        <taxon>Intramacronucleata</taxon>
        <taxon>Spirotrichea</taxon>
        <taxon>Stichotrichia</taxon>
        <taxon>Sporadotrichida</taxon>
        <taxon>Oxytrichidae</taxon>
        <taxon>Stylonychinae</taxon>
        <taxon>Stylonychia</taxon>
    </lineage>
</organism>
<dbReference type="EMBL" id="CCKQ01005086">
    <property type="protein sequence ID" value="CDW76240.1"/>
    <property type="molecule type" value="Genomic_DNA"/>
</dbReference>
<dbReference type="AlphaFoldDB" id="A0A078A275"/>
<accession>A0A078A275</accession>
<dbReference type="Proteomes" id="UP000039865">
    <property type="component" value="Unassembled WGS sequence"/>
</dbReference>
<feature type="coiled-coil region" evidence="1">
    <location>
        <begin position="437"/>
        <end position="464"/>
    </location>
</feature>
<evidence type="ECO:0000313" key="4">
    <source>
        <dbReference type="EMBL" id="CDW76240.1"/>
    </source>
</evidence>
<dbReference type="SUPFAM" id="SSF47473">
    <property type="entry name" value="EF-hand"/>
    <property type="match status" value="1"/>
</dbReference>
<dbReference type="PROSITE" id="PS50222">
    <property type="entry name" value="EF_HAND_2"/>
    <property type="match status" value="1"/>
</dbReference>
<keyword evidence="5" id="KW-1185">Reference proteome</keyword>
<evidence type="ECO:0000313" key="5">
    <source>
        <dbReference type="Proteomes" id="UP000039865"/>
    </source>
</evidence>
<feature type="coiled-coil region" evidence="1">
    <location>
        <begin position="524"/>
        <end position="588"/>
    </location>
</feature>
<dbReference type="Gene3D" id="1.10.238.10">
    <property type="entry name" value="EF-hand"/>
    <property type="match status" value="1"/>
</dbReference>
<evidence type="ECO:0000256" key="2">
    <source>
        <dbReference type="SAM" id="MobiDB-lite"/>
    </source>
</evidence>
<evidence type="ECO:0000259" key="3">
    <source>
        <dbReference type="PROSITE" id="PS50222"/>
    </source>
</evidence>
<dbReference type="InterPro" id="IPR002048">
    <property type="entry name" value="EF_hand_dom"/>
</dbReference>
<reference evidence="4 5" key="1">
    <citation type="submission" date="2014-06" db="EMBL/GenBank/DDBJ databases">
        <authorList>
            <person name="Swart Estienne"/>
        </authorList>
    </citation>
    <scope>NUCLEOTIDE SEQUENCE [LARGE SCALE GENOMIC DNA]</scope>
    <source>
        <strain evidence="4 5">130c</strain>
    </source>
</reference>
<gene>
    <name evidence="4" type="primary">Contig7576.g8084</name>
    <name evidence="4" type="ORF">STYLEM_5240</name>
</gene>
<name>A0A078A275_STYLE</name>
<dbReference type="InParanoid" id="A0A078A275"/>
<dbReference type="InterPro" id="IPR011992">
    <property type="entry name" value="EF-hand-dom_pair"/>
</dbReference>